<keyword evidence="1" id="KW-0732">Signal</keyword>
<organism evidence="2 3">
    <name type="scientific">Mesorhizobium qingshengii</name>
    <dbReference type="NCBI Taxonomy" id="1165689"/>
    <lineage>
        <taxon>Bacteria</taxon>
        <taxon>Pseudomonadati</taxon>
        <taxon>Pseudomonadota</taxon>
        <taxon>Alphaproteobacteria</taxon>
        <taxon>Hyphomicrobiales</taxon>
        <taxon>Phyllobacteriaceae</taxon>
        <taxon>Mesorhizobium</taxon>
    </lineage>
</organism>
<evidence type="ECO:0000256" key="1">
    <source>
        <dbReference type="SAM" id="SignalP"/>
    </source>
</evidence>
<proteinExistence type="predicted"/>
<accession>A0A1G5XVI3</accession>
<dbReference type="RefSeq" id="WP_091578198.1">
    <property type="nucleotide sequence ID" value="NZ_FMXM01000007.1"/>
</dbReference>
<evidence type="ECO:0000313" key="2">
    <source>
        <dbReference type="EMBL" id="SDA74352.1"/>
    </source>
</evidence>
<dbReference type="STRING" id="1165689.SAMN02927914_02609"/>
<feature type="chain" id="PRO_5011443247" evidence="1">
    <location>
        <begin position="24"/>
        <end position="355"/>
    </location>
</feature>
<dbReference type="AlphaFoldDB" id="A0A1G5XVI3"/>
<name>A0A1G5XVI3_9HYPH</name>
<dbReference type="OrthoDB" id="8058203at2"/>
<reference evidence="2 3" key="1">
    <citation type="submission" date="2016-10" db="EMBL/GenBank/DDBJ databases">
        <authorList>
            <person name="de Groot N.N."/>
        </authorList>
    </citation>
    <scope>NUCLEOTIDE SEQUENCE [LARGE SCALE GENOMIC DNA]</scope>
    <source>
        <strain evidence="2 3">CGMCC 1.12097</strain>
    </source>
</reference>
<dbReference type="EMBL" id="FMXM01000007">
    <property type="protein sequence ID" value="SDA74352.1"/>
    <property type="molecule type" value="Genomic_DNA"/>
</dbReference>
<gene>
    <name evidence="2" type="ORF">SAMN02927914_02609</name>
</gene>
<evidence type="ECO:0000313" key="3">
    <source>
        <dbReference type="Proteomes" id="UP000198588"/>
    </source>
</evidence>
<protein>
    <submittedName>
        <fullName evidence="2">Uncharacterized protein</fullName>
    </submittedName>
</protein>
<feature type="signal peptide" evidence="1">
    <location>
        <begin position="1"/>
        <end position="23"/>
    </location>
</feature>
<dbReference type="Proteomes" id="UP000198588">
    <property type="component" value="Unassembled WGS sequence"/>
</dbReference>
<sequence>MRGISIRAVALALGIALASLASARAQQQQENIPQENSDAVARKLASILIERQTGAAVPADRYWAYEADFNLDGFSELYVYVADPACDGVKCGLFVFVLEGDSYREVLGDIPGARLTDPAKVGFGAFKRNGFIDFQLDQVLASWTGDHYADSSTFPATSLDGIAFLAACQKSKSSEQPEEGEAEQVAGECQCQFNRFQAIGLSQASLDTYTASMGENFAYPSGEKEKAWLALLKDAEDVGTGCGVISGKSQWQPAYFKHGDQPQQKLDSEAFLDACPAQDFILTNRKTGSPDRALGLCGCIARELPTQGVTQTGLDLLTQYYRNEISDADIEAQDADILTFHDQASEACLSQFPAK</sequence>